<comment type="caution">
    <text evidence="1">The sequence shown here is derived from an EMBL/GenBank/DDBJ whole genome shotgun (WGS) entry which is preliminary data.</text>
</comment>
<keyword evidence="2" id="KW-1185">Reference proteome</keyword>
<proteinExistence type="predicted"/>
<protein>
    <submittedName>
        <fullName evidence="1">Uncharacterized protein</fullName>
    </submittedName>
</protein>
<dbReference type="Proteomes" id="UP000887116">
    <property type="component" value="Unassembled WGS sequence"/>
</dbReference>
<accession>A0A8X6LHH6</accession>
<evidence type="ECO:0000313" key="2">
    <source>
        <dbReference type="Proteomes" id="UP000887116"/>
    </source>
</evidence>
<dbReference type="OrthoDB" id="6429785at2759"/>
<reference evidence="1" key="1">
    <citation type="submission" date="2020-07" db="EMBL/GenBank/DDBJ databases">
        <title>Multicomponent nature underlies the extraordinary mechanical properties of spider dragline silk.</title>
        <authorList>
            <person name="Kono N."/>
            <person name="Nakamura H."/>
            <person name="Mori M."/>
            <person name="Yoshida Y."/>
            <person name="Ohtoshi R."/>
            <person name="Malay A.D."/>
            <person name="Moran D.A.P."/>
            <person name="Tomita M."/>
            <person name="Numata K."/>
            <person name="Arakawa K."/>
        </authorList>
    </citation>
    <scope>NUCLEOTIDE SEQUENCE</scope>
</reference>
<sequence length="68" mass="7996">MWFHHKSKRPFNDHRHMRLLQWMIPEAPRKASVARFRLLAGHDCLRSHLTELVSQTHLTVLSGTLVSL</sequence>
<dbReference type="AlphaFoldDB" id="A0A8X6LHH6"/>
<dbReference type="EMBL" id="BMAO01016772">
    <property type="protein sequence ID" value="GFR11036.1"/>
    <property type="molecule type" value="Genomic_DNA"/>
</dbReference>
<gene>
    <name evidence="1" type="ORF">TNCT_365001</name>
</gene>
<organism evidence="1 2">
    <name type="scientific">Trichonephila clavata</name>
    <name type="common">Joro spider</name>
    <name type="synonym">Nephila clavata</name>
    <dbReference type="NCBI Taxonomy" id="2740835"/>
    <lineage>
        <taxon>Eukaryota</taxon>
        <taxon>Metazoa</taxon>
        <taxon>Ecdysozoa</taxon>
        <taxon>Arthropoda</taxon>
        <taxon>Chelicerata</taxon>
        <taxon>Arachnida</taxon>
        <taxon>Araneae</taxon>
        <taxon>Araneomorphae</taxon>
        <taxon>Entelegynae</taxon>
        <taxon>Araneoidea</taxon>
        <taxon>Nephilidae</taxon>
        <taxon>Trichonephila</taxon>
    </lineage>
</organism>
<name>A0A8X6LHH6_TRICU</name>
<evidence type="ECO:0000313" key="1">
    <source>
        <dbReference type="EMBL" id="GFR11036.1"/>
    </source>
</evidence>